<gene>
    <name evidence="3" type="ORF">AVEN_129835_1</name>
    <name evidence="4" type="ORF">AVEN_136416_1</name>
    <name evidence="2" type="ORF">AVEN_14720_1</name>
    <name evidence="5" type="ORF">AVEN_200612_1</name>
</gene>
<keyword evidence="6" id="KW-1185">Reference proteome</keyword>
<dbReference type="AlphaFoldDB" id="A0A4Y2QGA6"/>
<name>A0A4Y2QGA6_ARAVE</name>
<feature type="region of interest" description="Disordered" evidence="1">
    <location>
        <begin position="10"/>
        <end position="88"/>
    </location>
</feature>
<accession>A0A4Y2QGA6</accession>
<evidence type="ECO:0000313" key="5">
    <source>
        <dbReference type="EMBL" id="GBN62486.1"/>
    </source>
</evidence>
<reference evidence="2 6" key="1">
    <citation type="journal article" date="2019" name="Sci. Rep.">
        <title>Orb-weaving spider Araneus ventricosus genome elucidates the spidroin gene catalogue.</title>
        <authorList>
            <person name="Kono N."/>
            <person name="Nakamura H."/>
            <person name="Ohtoshi R."/>
            <person name="Moran D.A.P."/>
            <person name="Shinohara A."/>
            <person name="Yoshida Y."/>
            <person name="Fujiwara M."/>
            <person name="Mori M."/>
            <person name="Tomita M."/>
            <person name="Arakawa K."/>
        </authorList>
    </citation>
    <scope>NUCLEOTIDE SEQUENCE [LARGE SCALE GENOMIC DNA]</scope>
</reference>
<comment type="caution">
    <text evidence="2">The sequence shown here is derived from an EMBL/GenBank/DDBJ whole genome shotgun (WGS) entry which is preliminary data.</text>
</comment>
<organism evidence="2 6">
    <name type="scientific">Araneus ventricosus</name>
    <name type="common">Orbweaver spider</name>
    <name type="synonym">Epeira ventricosa</name>
    <dbReference type="NCBI Taxonomy" id="182803"/>
    <lineage>
        <taxon>Eukaryota</taxon>
        <taxon>Metazoa</taxon>
        <taxon>Ecdysozoa</taxon>
        <taxon>Arthropoda</taxon>
        <taxon>Chelicerata</taxon>
        <taxon>Arachnida</taxon>
        <taxon>Araneae</taxon>
        <taxon>Araneomorphae</taxon>
        <taxon>Entelegynae</taxon>
        <taxon>Araneoidea</taxon>
        <taxon>Araneidae</taxon>
        <taxon>Araneus</taxon>
    </lineage>
</organism>
<dbReference type="EMBL" id="BGPR01299264">
    <property type="protein sequence ID" value="GBN62447.1"/>
    <property type="molecule type" value="Genomic_DNA"/>
</dbReference>
<sequence>HRQGRCVRLCSAEGSGHPRLPQPGQGREGGPGNPLGHRQRQRAGQAAGPLLLRVGEGVRAQCPGDGGESAHPRQQCGDLRYSDEVGFS</sequence>
<dbReference type="EMBL" id="BGPR01299211">
    <property type="protein sequence ID" value="GBN62330.1"/>
    <property type="molecule type" value="Genomic_DNA"/>
</dbReference>
<dbReference type="EMBL" id="BGPR01299261">
    <property type="protein sequence ID" value="GBN62441.1"/>
    <property type="molecule type" value="Genomic_DNA"/>
</dbReference>
<evidence type="ECO:0000313" key="4">
    <source>
        <dbReference type="EMBL" id="GBN62447.1"/>
    </source>
</evidence>
<dbReference type="Proteomes" id="UP000499080">
    <property type="component" value="Unassembled WGS sequence"/>
</dbReference>
<evidence type="ECO:0000313" key="3">
    <source>
        <dbReference type="EMBL" id="GBN62441.1"/>
    </source>
</evidence>
<proteinExistence type="predicted"/>
<protein>
    <submittedName>
        <fullName evidence="2">Uncharacterized protein</fullName>
    </submittedName>
</protein>
<evidence type="ECO:0000313" key="2">
    <source>
        <dbReference type="EMBL" id="GBN62330.1"/>
    </source>
</evidence>
<evidence type="ECO:0000313" key="6">
    <source>
        <dbReference type="Proteomes" id="UP000499080"/>
    </source>
</evidence>
<evidence type="ECO:0000256" key="1">
    <source>
        <dbReference type="SAM" id="MobiDB-lite"/>
    </source>
</evidence>
<feature type="non-terminal residue" evidence="2">
    <location>
        <position position="1"/>
    </location>
</feature>
<dbReference type="EMBL" id="BGPR01299290">
    <property type="protein sequence ID" value="GBN62486.1"/>
    <property type="molecule type" value="Genomic_DNA"/>
</dbReference>